<dbReference type="OrthoDB" id="7466345at2759"/>
<evidence type="ECO:0000313" key="2">
    <source>
        <dbReference type="Proteomes" id="UP000838756"/>
    </source>
</evidence>
<name>A0A8S4SPG6_9NEOP</name>
<comment type="caution">
    <text evidence="1">The sequence shown here is derived from an EMBL/GenBank/DDBJ whole genome shotgun (WGS) entry which is preliminary data.</text>
</comment>
<dbReference type="EMBL" id="CAKXAJ010026434">
    <property type="protein sequence ID" value="CAH2268371.1"/>
    <property type="molecule type" value="Genomic_DNA"/>
</dbReference>
<organism evidence="1 2">
    <name type="scientific">Pararge aegeria aegeria</name>
    <dbReference type="NCBI Taxonomy" id="348720"/>
    <lineage>
        <taxon>Eukaryota</taxon>
        <taxon>Metazoa</taxon>
        <taxon>Ecdysozoa</taxon>
        <taxon>Arthropoda</taxon>
        <taxon>Hexapoda</taxon>
        <taxon>Insecta</taxon>
        <taxon>Pterygota</taxon>
        <taxon>Neoptera</taxon>
        <taxon>Endopterygota</taxon>
        <taxon>Lepidoptera</taxon>
        <taxon>Glossata</taxon>
        <taxon>Ditrysia</taxon>
        <taxon>Papilionoidea</taxon>
        <taxon>Nymphalidae</taxon>
        <taxon>Satyrinae</taxon>
        <taxon>Satyrini</taxon>
        <taxon>Parargina</taxon>
        <taxon>Pararge</taxon>
    </lineage>
</organism>
<dbReference type="AlphaFoldDB" id="A0A8S4SPG6"/>
<evidence type="ECO:0000313" key="1">
    <source>
        <dbReference type="EMBL" id="CAH2268371.1"/>
    </source>
</evidence>
<keyword evidence="2" id="KW-1185">Reference proteome</keyword>
<sequence length="107" mass="11798">MRKSVEELKLSTWLARVAKLKWQWVTLFGEPMDIAVPRCWSGNPALVNAVWVDLQTGGQTTSSDSQGVAGYKRPQIVGFGTPYKSPMSSSGRQSAVLMMMMNSKQST</sequence>
<dbReference type="Proteomes" id="UP000838756">
    <property type="component" value="Unassembled WGS sequence"/>
</dbReference>
<accession>A0A8S4SPG6</accession>
<protein>
    <submittedName>
        <fullName evidence="1">Jg15825 protein</fullName>
    </submittedName>
</protein>
<gene>
    <name evidence="1" type="primary">jg15825</name>
    <name evidence="1" type="ORF">PAEG_LOCUS26730</name>
</gene>
<reference evidence="1" key="1">
    <citation type="submission" date="2022-03" db="EMBL/GenBank/DDBJ databases">
        <authorList>
            <person name="Lindestad O."/>
        </authorList>
    </citation>
    <scope>NUCLEOTIDE SEQUENCE</scope>
</reference>
<proteinExistence type="predicted"/>